<dbReference type="VEuPathDB" id="VectorBase:HLOH_048375"/>
<proteinExistence type="predicted"/>
<organism evidence="1 2">
    <name type="scientific">Haemaphysalis longicornis</name>
    <name type="common">Bush tick</name>
    <dbReference type="NCBI Taxonomy" id="44386"/>
    <lineage>
        <taxon>Eukaryota</taxon>
        <taxon>Metazoa</taxon>
        <taxon>Ecdysozoa</taxon>
        <taxon>Arthropoda</taxon>
        <taxon>Chelicerata</taxon>
        <taxon>Arachnida</taxon>
        <taxon>Acari</taxon>
        <taxon>Parasitiformes</taxon>
        <taxon>Ixodida</taxon>
        <taxon>Ixodoidea</taxon>
        <taxon>Ixodidae</taxon>
        <taxon>Haemaphysalinae</taxon>
        <taxon>Haemaphysalis</taxon>
    </lineage>
</organism>
<sequence>MSGELVRSHENQALVAINTKIGWTFLGSSEVTATANTSRTMVCVLRADVTQCDDILRSFSEVKSVGILDPTSGGTSKSAALEHLESVSLRHEAHKSKLPNEPLYVDNLVTGTDSVDEATRLFSEVRGTRKATDLQKMDLKFRRVNAAFGA</sequence>
<reference evidence="1 2" key="1">
    <citation type="journal article" date="2020" name="Cell">
        <title>Large-Scale Comparative Analyses of Tick Genomes Elucidate Their Genetic Diversity and Vector Capacities.</title>
        <authorList>
            <consortium name="Tick Genome and Microbiome Consortium (TIGMIC)"/>
            <person name="Jia N."/>
            <person name="Wang J."/>
            <person name="Shi W."/>
            <person name="Du L."/>
            <person name="Sun Y."/>
            <person name="Zhan W."/>
            <person name="Jiang J.F."/>
            <person name="Wang Q."/>
            <person name="Zhang B."/>
            <person name="Ji P."/>
            <person name="Bell-Sakyi L."/>
            <person name="Cui X.M."/>
            <person name="Yuan T.T."/>
            <person name="Jiang B.G."/>
            <person name="Yang W.F."/>
            <person name="Lam T.T."/>
            <person name="Chang Q.C."/>
            <person name="Ding S.J."/>
            <person name="Wang X.J."/>
            <person name="Zhu J.G."/>
            <person name="Ruan X.D."/>
            <person name="Zhao L."/>
            <person name="Wei J.T."/>
            <person name="Ye R.Z."/>
            <person name="Que T.C."/>
            <person name="Du C.H."/>
            <person name="Zhou Y.H."/>
            <person name="Cheng J.X."/>
            <person name="Dai P.F."/>
            <person name="Guo W.B."/>
            <person name="Han X.H."/>
            <person name="Huang E.J."/>
            <person name="Li L.F."/>
            <person name="Wei W."/>
            <person name="Gao Y.C."/>
            <person name="Liu J.Z."/>
            <person name="Shao H.Z."/>
            <person name="Wang X."/>
            <person name="Wang C.C."/>
            <person name="Yang T.C."/>
            <person name="Huo Q.B."/>
            <person name="Li W."/>
            <person name="Chen H.Y."/>
            <person name="Chen S.E."/>
            <person name="Zhou L.G."/>
            <person name="Ni X.B."/>
            <person name="Tian J.H."/>
            <person name="Sheng Y."/>
            <person name="Liu T."/>
            <person name="Pan Y.S."/>
            <person name="Xia L.Y."/>
            <person name="Li J."/>
            <person name="Zhao F."/>
            <person name="Cao W.C."/>
        </authorList>
    </citation>
    <scope>NUCLEOTIDE SEQUENCE [LARGE SCALE GENOMIC DNA]</scope>
    <source>
        <strain evidence="1">HaeL-2018</strain>
    </source>
</reference>
<dbReference type="EMBL" id="JABSTR010000988">
    <property type="protein sequence ID" value="KAH9383161.1"/>
    <property type="molecule type" value="Genomic_DNA"/>
</dbReference>
<evidence type="ECO:0000313" key="2">
    <source>
        <dbReference type="Proteomes" id="UP000821853"/>
    </source>
</evidence>
<gene>
    <name evidence="1" type="ORF">HPB48_023987</name>
</gene>
<comment type="caution">
    <text evidence="1">The sequence shown here is derived from an EMBL/GenBank/DDBJ whole genome shotgun (WGS) entry which is preliminary data.</text>
</comment>
<dbReference type="Proteomes" id="UP000821853">
    <property type="component" value="Unassembled WGS sequence"/>
</dbReference>
<evidence type="ECO:0000313" key="1">
    <source>
        <dbReference type="EMBL" id="KAH9383161.1"/>
    </source>
</evidence>
<name>A0A9J6H7Q0_HAELO</name>
<keyword evidence="2" id="KW-1185">Reference proteome</keyword>
<dbReference type="AlphaFoldDB" id="A0A9J6H7Q0"/>
<dbReference type="OrthoDB" id="6505652at2759"/>
<accession>A0A9J6H7Q0</accession>
<protein>
    <submittedName>
        <fullName evidence="1">Uncharacterized protein</fullName>
    </submittedName>
</protein>